<evidence type="ECO:0000313" key="1">
    <source>
        <dbReference type="EMBL" id="QDT94363.1"/>
    </source>
</evidence>
<organism evidence="1 2">
    <name type="scientific">Gimesia algae</name>
    <dbReference type="NCBI Taxonomy" id="2527971"/>
    <lineage>
        <taxon>Bacteria</taxon>
        <taxon>Pseudomonadati</taxon>
        <taxon>Planctomycetota</taxon>
        <taxon>Planctomycetia</taxon>
        <taxon>Planctomycetales</taxon>
        <taxon>Planctomycetaceae</taxon>
        <taxon>Gimesia</taxon>
    </lineage>
</organism>
<dbReference type="AlphaFoldDB" id="A0A517VMW5"/>
<dbReference type="EMBL" id="CP036343">
    <property type="protein sequence ID" value="QDT94363.1"/>
    <property type="molecule type" value="Genomic_DNA"/>
</dbReference>
<reference evidence="1 2" key="1">
    <citation type="submission" date="2019-02" db="EMBL/GenBank/DDBJ databases">
        <title>Deep-cultivation of Planctomycetes and their phenomic and genomic characterization uncovers novel biology.</title>
        <authorList>
            <person name="Wiegand S."/>
            <person name="Jogler M."/>
            <person name="Boedeker C."/>
            <person name="Pinto D."/>
            <person name="Vollmers J."/>
            <person name="Rivas-Marin E."/>
            <person name="Kohn T."/>
            <person name="Peeters S.H."/>
            <person name="Heuer A."/>
            <person name="Rast P."/>
            <person name="Oberbeckmann S."/>
            <person name="Bunk B."/>
            <person name="Jeske O."/>
            <person name="Meyerdierks A."/>
            <person name="Storesund J.E."/>
            <person name="Kallscheuer N."/>
            <person name="Luecker S."/>
            <person name="Lage O.M."/>
            <person name="Pohl T."/>
            <person name="Merkel B.J."/>
            <person name="Hornburger P."/>
            <person name="Mueller R.-W."/>
            <person name="Bruemmer F."/>
            <person name="Labrenz M."/>
            <person name="Spormann A.M."/>
            <person name="Op den Camp H."/>
            <person name="Overmann J."/>
            <person name="Amann R."/>
            <person name="Jetten M.S.M."/>
            <person name="Mascher T."/>
            <person name="Medema M.H."/>
            <person name="Devos D.P."/>
            <person name="Kaster A.-K."/>
            <person name="Ovreas L."/>
            <person name="Rohde M."/>
            <person name="Galperin M.Y."/>
            <person name="Jogler C."/>
        </authorList>
    </citation>
    <scope>NUCLEOTIDE SEQUENCE [LARGE SCALE GENOMIC DNA]</scope>
    <source>
        <strain evidence="1 2">Pan161</strain>
    </source>
</reference>
<keyword evidence="2" id="KW-1185">Reference proteome</keyword>
<proteinExistence type="predicted"/>
<gene>
    <name evidence="1" type="ORF">Pan161_60590</name>
</gene>
<evidence type="ECO:0000313" key="2">
    <source>
        <dbReference type="Proteomes" id="UP000316855"/>
    </source>
</evidence>
<accession>A0A517VMW5</accession>
<evidence type="ECO:0008006" key="3">
    <source>
        <dbReference type="Google" id="ProtNLM"/>
    </source>
</evidence>
<sequence>MTAILESILTAVQTQIQGLDLTDIPDASVYVQKVPSTRNFHPADFPAILIASGTPKHNPAKGTNLRDQIEYQVGVFIVDADDQDQTLNRDKYLTWYEEIVKSFRTPRLSGVSSVVNSYVAPGAVVDPSWFEAGEYHAGITLWFISWEART</sequence>
<name>A0A517VMW5_9PLAN</name>
<dbReference type="RefSeq" id="WP_145232268.1">
    <property type="nucleotide sequence ID" value="NZ_CP036343.1"/>
</dbReference>
<protein>
    <recommendedName>
        <fullName evidence="3">Tail terminator</fullName>
    </recommendedName>
</protein>
<dbReference type="Proteomes" id="UP000316855">
    <property type="component" value="Chromosome"/>
</dbReference>
<dbReference type="KEGG" id="gax:Pan161_60590"/>
<dbReference type="OrthoDB" id="288557at2"/>